<accession>A0ABD1VRM2</accession>
<evidence type="ECO:0000259" key="4">
    <source>
        <dbReference type="Pfam" id="PF03981"/>
    </source>
</evidence>
<keyword evidence="2" id="KW-0732">Signal</keyword>
<dbReference type="AlphaFoldDB" id="A0ABD1VRM2"/>
<dbReference type="InterPro" id="IPR021150">
    <property type="entry name" value="Ubiq_cyt_c_chap"/>
</dbReference>
<dbReference type="SUPFAM" id="SSF56784">
    <property type="entry name" value="HAD-like"/>
    <property type="match status" value="1"/>
</dbReference>
<dbReference type="Pfam" id="PF03767">
    <property type="entry name" value="Acid_phosphat_B"/>
    <property type="match status" value="1"/>
</dbReference>
<proteinExistence type="inferred from homology"/>
<feature type="domain" description="Ubiquinol-cytochrome c chaperone" evidence="4">
    <location>
        <begin position="133"/>
        <end position="276"/>
    </location>
</feature>
<dbReference type="EMBL" id="JBFOLK010000001">
    <property type="protein sequence ID" value="KAL2540031.1"/>
    <property type="molecule type" value="Genomic_DNA"/>
</dbReference>
<protein>
    <submittedName>
        <fullName evidence="5">Ubiquinol-cytochrome C chaperone family protein</fullName>
    </submittedName>
</protein>
<evidence type="ECO:0000256" key="3">
    <source>
        <dbReference type="SAM" id="MobiDB-lite"/>
    </source>
</evidence>
<evidence type="ECO:0000256" key="1">
    <source>
        <dbReference type="ARBA" id="ARBA00006407"/>
    </source>
</evidence>
<dbReference type="PANTHER" id="PTHR12184">
    <property type="entry name" value="UBIQUINOL-CYTOCHROME C REDUCTASE COMPLEX ASSEMBLY FACTOR 1 FAMILY MEMBER"/>
    <property type="match status" value="1"/>
</dbReference>
<evidence type="ECO:0000313" key="5">
    <source>
        <dbReference type="EMBL" id="KAL2540031.1"/>
    </source>
</evidence>
<comment type="caution">
    <text evidence="5">The sequence shown here is derived from an EMBL/GenBank/DDBJ whole genome shotgun (WGS) entry which is preliminary data.</text>
</comment>
<dbReference type="InterPro" id="IPR036412">
    <property type="entry name" value="HAD-like_sf"/>
</dbReference>
<organism evidence="5 6">
    <name type="scientific">Abeliophyllum distichum</name>
    <dbReference type="NCBI Taxonomy" id="126358"/>
    <lineage>
        <taxon>Eukaryota</taxon>
        <taxon>Viridiplantae</taxon>
        <taxon>Streptophyta</taxon>
        <taxon>Embryophyta</taxon>
        <taxon>Tracheophyta</taxon>
        <taxon>Spermatophyta</taxon>
        <taxon>Magnoliopsida</taxon>
        <taxon>eudicotyledons</taxon>
        <taxon>Gunneridae</taxon>
        <taxon>Pentapetalae</taxon>
        <taxon>asterids</taxon>
        <taxon>lamiids</taxon>
        <taxon>Lamiales</taxon>
        <taxon>Oleaceae</taxon>
        <taxon>Forsythieae</taxon>
        <taxon>Abeliophyllum</taxon>
    </lineage>
</organism>
<dbReference type="CDD" id="cd07535">
    <property type="entry name" value="HAD_VSP"/>
    <property type="match status" value="1"/>
</dbReference>
<keyword evidence="6" id="KW-1185">Reference proteome</keyword>
<feature type="compositionally biased region" description="Basic and acidic residues" evidence="3">
    <location>
        <begin position="449"/>
        <end position="466"/>
    </location>
</feature>
<dbReference type="InterPro" id="IPR007129">
    <property type="entry name" value="Ubiqinol_cyt_c_chaperone_CPB3"/>
</dbReference>
<dbReference type="Gene3D" id="3.40.50.1000">
    <property type="entry name" value="HAD superfamily/HAD-like"/>
    <property type="match status" value="2"/>
</dbReference>
<reference evidence="6" key="1">
    <citation type="submission" date="2024-07" db="EMBL/GenBank/DDBJ databases">
        <title>Two chromosome-level genome assemblies of Korean endemic species Abeliophyllum distichum and Forsythia ovata (Oleaceae).</title>
        <authorList>
            <person name="Jang H."/>
        </authorList>
    </citation>
    <scope>NUCLEOTIDE SEQUENCE [LARGE SCALE GENOMIC DNA]</scope>
</reference>
<dbReference type="Pfam" id="PF03981">
    <property type="entry name" value="Ubiq_cyt_C_chap"/>
    <property type="match status" value="1"/>
</dbReference>
<gene>
    <name evidence="5" type="ORF">Adt_01009</name>
</gene>
<name>A0ABD1VRM2_9LAMI</name>
<comment type="similarity">
    <text evidence="1">Belongs to the CBP3 family.</text>
</comment>
<evidence type="ECO:0000256" key="2">
    <source>
        <dbReference type="ARBA" id="ARBA00022729"/>
    </source>
</evidence>
<dbReference type="Proteomes" id="UP001604336">
    <property type="component" value="Unassembled WGS sequence"/>
</dbReference>
<dbReference type="InterPro" id="IPR023214">
    <property type="entry name" value="HAD_sf"/>
</dbReference>
<dbReference type="PANTHER" id="PTHR12184:SF1">
    <property type="entry name" value="UBIQUINOL-CYTOCHROME-C REDUCTASE COMPLEX ASSEMBLY FACTOR 1"/>
    <property type="match status" value="1"/>
</dbReference>
<sequence length="499" mass="57721">MLPRWSRAISKIYTANTFQKNTEIIRKLSHTFSYQNYSKVAAAEPDLPDSAEKTYTSRSEVNLNKMFWSKPCSLALRPDSPQRIEDPKYEGFKRVILRLMLFYSKQSQFIRWANAIYSRVLYQVDRPVIYDVFSLEKTFKTTFSLLVIHMWLCLRRLKEEGKEGVELGQYLYEIYNHDLEVRVSKAGVNLLLIKWMKDLEKIFYGNIVAYDASMLPEGKQDQLQSVIWRNVFSDDGSAKPSDAALPLVQAMSRYVHRETSCLSLTDKEAIFTGNFMFSRLENTGADSVKMPLILEYPERNEPHLKEGCTDEFQLQCTSWRFAVEANNLSPWRSIPAECADYVKDYLTGRGYELDLVRVSNEAGIYARNVELNGDGKDVWIFDVDETLLSNLPYYAEHGYGLELFDSVEFDKWVEKGSAPAIQSSLKLYEEGFKDYDKLILRGSEDHGKTATRYKSEKRSEMEEEGYRITGNSGDQWSDLLGSSISKRSFKLPNPMYYIP</sequence>
<evidence type="ECO:0000313" key="6">
    <source>
        <dbReference type="Proteomes" id="UP001604336"/>
    </source>
</evidence>
<feature type="region of interest" description="Disordered" evidence="3">
    <location>
        <begin position="449"/>
        <end position="469"/>
    </location>
</feature>
<dbReference type="InterPro" id="IPR005519">
    <property type="entry name" value="Acid_phosphat_B-like"/>
</dbReference>